<name>A0A165R085_9APHY</name>
<dbReference type="OrthoDB" id="3264363at2759"/>
<evidence type="ECO:0000313" key="3">
    <source>
        <dbReference type="Proteomes" id="UP000076727"/>
    </source>
</evidence>
<reference evidence="2 3" key="1">
    <citation type="journal article" date="2016" name="Mol. Biol. Evol.">
        <title>Comparative Genomics of Early-Diverging Mushroom-Forming Fungi Provides Insights into the Origins of Lignocellulose Decay Capabilities.</title>
        <authorList>
            <person name="Nagy L.G."/>
            <person name="Riley R."/>
            <person name="Tritt A."/>
            <person name="Adam C."/>
            <person name="Daum C."/>
            <person name="Floudas D."/>
            <person name="Sun H."/>
            <person name="Yadav J.S."/>
            <person name="Pangilinan J."/>
            <person name="Larsson K.H."/>
            <person name="Matsuura K."/>
            <person name="Barry K."/>
            <person name="Labutti K."/>
            <person name="Kuo R."/>
            <person name="Ohm R.A."/>
            <person name="Bhattacharya S.S."/>
            <person name="Shirouzu T."/>
            <person name="Yoshinaga Y."/>
            <person name="Martin F.M."/>
            <person name="Grigoriev I.V."/>
            <person name="Hibbett D.S."/>
        </authorList>
    </citation>
    <scope>NUCLEOTIDE SEQUENCE [LARGE SCALE GENOMIC DNA]</scope>
    <source>
        <strain evidence="2 3">L-15889</strain>
    </source>
</reference>
<dbReference type="EMBL" id="KV429053">
    <property type="protein sequence ID" value="KZT70138.1"/>
    <property type="molecule type" value="Genomic_DNA"/>
</dbReference>
<evidence type="ECO:0000256" key="1">
    <source>
        <dbReference type="SAM" id="MobiDB-lite"/>
    </source>
</evidence>
<evidence type="ECO:0000313" key="2">
    <source>
        <dbReference type="EMBL" id="KZT70138.1"/>
    </source>
</evidence>
<sequence length="399" mass="44027">MMPSRTDVRGSDSRHVNNLLHTLRGEQYRHEQNLQRAKARGPIPSLHNYPTLPFDQIYTESTAQPEPPSSTRQSPLVHLGPEGILEYAYPRGRVPGPRPPPSWSGLFAQGGEGKDANPLGDDERAWRSNALSLIHAHLSPSSGSGVATIPRLTLLCLQYLVSLYPGQDASDVFAEDVVPYIPGHLRRDLMRWSAVHDPLPTSKLLALAEPDGHVDGELIVVGPRASLPRDIFRWPMSRHVPAGGTPVVRTVEEETPDALESWDSPSSEERVSQPMRTLVLLSVTLPVTTLLTFPPTLTHLALLAVPTHTPIFRLPRVCPLIEVLDISFNKWLGQPHAGSSSVLQRIEWDRWSRLRVLALRGTGVGEEIVSRVNKGRWVDVDIVGTVPLEIAMSNLTLGL</sequence>
<accession>A0A165R085</accession>
<dbReference type="Proteomes" id="UP000076727">
    <property type="component" value="Unassembled WGS sequence"/>
</dbReference>
<protein>
    <submittedName>
        <fullName evidence="2">Uncharacterized protein</fullName>
    </submittedName>
</protein>
<proteinExistence type="predicted"/>
<feature type="compositionally biased region" description="Basic and acidic residues" evidence="1">
    <location>
        <begin position="23"/>
        <end position="33"/>
    </location>
</feature>
<feature type="region of interest" description="Disordered" evidence="1">
    <location>
        <begin position="22"/>
        <end position="52"/>
    </location>
</feature>
<gene>
    <name evidence="2" type="ORF">DAEQUDRAFT_689656</name>
</gene>
<keyword evidence="3" id="KW-1185">Reference proteome</keyword>
<organism evidence="2 3">
    <name type="scientific">Daedalea quercina L-15889</name>
    <dbReference type="NCBI Taxonomy" id="1314783"/>
    <lineage>
        <taxon>Eukaryota</taxon>
        <taxon>Fungi</taxon>
        <taxon>Dikarya</taxon>
        <taxon>Basidiomycota</taxon>
        <taxon>Agaricomycotina</taxon>
        <taxon>Agaricomycetes</taxon>
        <taxon>Polyporales</taxon>
        <taxon>Fomitopsis</taxon>
    </lineage>
</organism>
<dbReference type="AlphaFoldDB" id="A0A165R085"/>